<feature type="transmembrane region" description="Helical" evidence="11">
    <location>
        <begin position="260"/>
        <end position="282"/>
    </location>
</feature>
<keyword evidence="3 11" id="KW-0812">Transmembrane</keyword>
<dbReference type="Pfam" id="PF00001">
    <property type="entry name" value="7tm_1"/>
    <property type="match status" value="1"/>
</dbReference>
<dbReference type="Proteomes" id="UP001159405">
    <property type="component" value="Unassembled WGS sequence"/>
</dbReference>
<organism evidence="13 14">
    <name type="scientific">Porites lobata</name>
    <dbReference type="NCBI Taxonomy" id="104759"/>
    <lineage>
        <taxon>Eukaryota</taxon>
        <taxon>Metazoa</taxon>
        <taxon>Cnidaria</taxon>
        <taxon>Anthozoa</taxon>
        <taxon>Hexacorallia</taxon>
        <taxon>Scleractinia</taxon>
        <taxon>Fungiina</taxon>
        <taxon>Poritidae</taxon>
        <taxon>Porites</taxon>
    </lineage>
</organism>
<feature type="transmembrane region" description="Helical" evidence="11">
    <location>
        <begin position="84"/>
        <end position="106"/>
    </location>
</feature>
<keyword evidence="6 11" id="KW-0472">Membrane</keyword>
<feature type="region of interest" description="Disordered" evidence="10">
    <location>
        <begin position="302"/>
        <end position="348"/>
    </location>
</feature>
<evidence type="ECO:0000256" key="8">
    <source>
        <dbReference type="ARBA" id="ARBA00023180"/>
    </source>
</evidence>
<feature type="compositionally biased region" description="Basic and acidic residues" evidence="10">
    <location>
        <begin position="321"/>
        <end position="346"/>
    </location>
</feature>
<evidence type="ECO:0000256" key="6">
    <source>
        <dbReference type="ARBA" id="ARBA00023136"/>
    </source>
</evidence>
<dbReference type="PRINTS" id="PR00237">
    <property type="entry name" value="GPCRRHODOPSN"/>
</dbReference>
<evidence type="ECO:0000256" key="2">
    <source>
        <dbReference type="ARBA" id="ARBA00022475"/>
    </source>
</evidence>
<keyword evidence="2" id="KW-1003">Cell membrane</keyword>
<comment type="subcellular location">
    <subcellularLocation>
        <location evidence="1">Cell membrane</location>
        <topology evidence="1">Multi-pass membrane protein</topology>
    </subcellularLocation>
</comment>
<protein>
    <recommendedName>
        <fullName evidence="12">G-protein coupled receptors family 1 profile domain-containing protein</fullName>
    </recommendedName>
</protein>
<feature type="transmembrane region" description="Helical" evidence="11">
    <location>
        <begin position="226"/>
        <end position="248"/>
    </location>
</feature>
<evidence type="ECO:0000259" key="12">
    <source>
        <dbReference type="PROSITE" id="PS50262"/>
    </source>
</evidence>
<dbReference type="EMBL" id="CALNXK010000018">
    <property type="protein sequence ID" value="CAH3105731.1"/>
    <property type="molecule type" value="Genomic_DNA"/>
</dbReference>
<dbReference type="PROSITE" id="PS50262">
    <property type="entry name" value="G_PROTEIN_RECEP_F1_2"/>
    <property type="match status" value="1"/>
</dbReference>
<evidence type="ECO:0000313" key="14">
    <source>
        <dbReference type="Proteomes" id="UP001159405"/>
    </source>
</evidence>
<feature type="compositionally biased region" description="Basic and acidic residues" evidence="10">
    <location>
        <begin position="379"/>
        <end position="389"/>
    </location>
</feature>
<evidence type="ECO:0000256" key="4">
    <source>
        <dbReference type="ARBA" id="ARBA00022989"/>
    </source>
</evidence>
<feature type="transmembrane region" description="Helical" evidence="11">
    <location>
        <begin position="47"/>
        <end position="72"/>
    </location>
</feature>
<dbReference type="Gene3D" id="1.20.1070.10">
    <property type="entry name" value="Rhodopsin 7-helix transmembrane proteins"/>
    <property type="match status" value="1"/>
</dbReference>
<evidence type="ECO:0000256" key="1">
    <source>
        <dbReference type="ARBA" id="ARBA00004651"/>
    </source>
</evidence>
<keyword evidence="8" id="KW-0325">Glycoprotein</keyword>
<comment type="caution">
    <text evidence="13">The sequence shown here is derived from an EMBL/GenBank/DDBJ whole genome shotgun (WGS) entry which is preliminary data.</text>
</comment>
<evidence type="ECO:0000256" key="5">
    <source>
        <dbReference type="ARBA" id="ARBA00023040"/>
    </source>
</evidence>
<dbReference type="SMART" id="SM01381">
    <property type="entry name" value="7TM_GPCR_Srsx"/>
    <property type="match status" value="1"/>
</dbReference>
<dbReference type="InterPro" id="IPR017452">
    <property type="entry name" value="GPCR_Rhodpsn_7TM"/>
</dbReference>
<dbReference type="CDD" id="cd00637">
    <property type="entry name" value="7tm_classA_rhodopsin-like"/>
    <property type="match status" value="1"/>
</dbReference>
<evidence type="ECO:0000313" key="13">
    <source>
        <dbReference type="EMBL" id="CAH3105731.1"/>
    </source>
</evidence>
<name>A0ABN8NIQ3_9CNID</name>
<dbReference type="PANTHER" id="PTHR24246">
    <property type="entry name" value="OLFACTORY RECEPTOR AND ADENOSINE RECEPTOR"/>
    <property type="match status" value="1"/>
</dbReference>
<gene>
    <name evidence="13" type="ORF">PLOB_00013831</name>
</gene>
<evidence type="ECO:0000256" key="11">
    <source>
        <dbReference type="SAM" id="Phobius"/>
    </source>
</evidence>
<keyword evidence="4 11" id="KW-1133">Transmembrane helix</keyword>
<keyword evidence="7" id="KW-0675">Receptor</keyword>
<feature type="transmembrane region" description="Helical" evidence="11">
    <location>
        <begin position="174"/>
        <end position="198"/>
    </location>
</feature>
<feature type="transmembrane region" description="Helical" evidence="11">
    <location>
        <begin position="17"/>
        <end position="35"/>
    </location>
</feature>
<evidence type="ECO:0000256" key="9">
    <source>
        <dbReference type="ARBA" id="ARBA00023224"/>
    </source>
</evidence>
<feature type="domain" description="G-protein coupled receptors family 1 profile" evidence="12">
    <location>
        <begin position="26"/>
        <end position="280"/>
    </location>
</feature>
<dbReference type="InterPro" id="IPR000276">
    <property type="entry name" value="GPCR_Rhodpsn"/>
</dbReference>
<proteinExistence type="predicted"/>
<feature type="transmembrane region" description="Helical" evidence="11">
    <location>
        <begin position="127"/>
        <end position="154"/>
    </location>
</feature>
<evidence type="ECO:0000256" key="7">
    <source>
        <dbReference type="ARBA" id="ARBA00023170"/>
    </source>
</evidence>
<sequence>MASKTFASKVIMSSLDASLTLVSIIGNGSFIAIFVRFKNLRNFPNILFANLAVVDFLNAVINIPLYLFSFVWETSWMRGKTLAVISTSLHLEFVLLNMVSMFAIMLDRFLALHLSLKYYTWKTTSKAYVVVVLIWLICTVLTALSTISLLQMHMEADTTMAEAREKIFQQRKEITASTMAVFMAASTVLGVLTGYTIYQNKKKRMQLNLPKLQAEGREKQDIKATVTVAVAVVTFYACYLPAITYSVWRSNTKYFRKHVWVSFLVAFCTFISSATNPLIYVLRNKRYRKAIRQLVKDPFGSSSFQEKPIKNDRREKRRRPEHVLKLSKGEEPGVSTVHEETHERGVGDGNFATGQMFLADKIVKIAWKAKSSETSQKIRPAEEDQDGRG</sequence>
<feature type="region of interest" description="Disordered" evidence="10">
    <location>
        <begin position="369"/>
        <end position="389"/>
    </location>
</feature>
<evidence type="ECO:0000256" key="3">
    <source>
        <dbReference type="ARBA" id="ARBA00022692"/>
    </source>
</evidence>
<keyword evidence="9" id="KW-0807">Transducer</keyword>
<accession>A0ABN8NIQ3</accession>
<evidence type="ECO:0000256" key="10">
    <source>
        <dbReference type="SAM" id="MobiDB-lite"/>
    </source>
</evidence>
<reference evidence="13 14" key="1">
    <citation type="submission" date="2022-05" db="EMBL/GenBank/DDBJ databases">
        <authorList>
            <consortium name="Genoscope - CEA"/>
            <person name="William W."/>
        </authorList>
    </citation>
    <scope>NUCLEOTIDE SEQUENCE [LARGE SCALE GENOMIC DNA]</scope>
</reference>
<keyword evidence="14" id="KW-1185">Reference proteome</keyword>
<dbReference type="SUPFAM" id="SSF81321">
    <property type="entry name" value="Family A G protein-coupled receptor-like"/>
    <property type="match status" value="1"/>
</dbReference>
<keyword evidence="5" id="KW-0297">G-protein coupled receptor</keyword>
<dbReference type="PANTHER" id="PTHR24246:SF27">
    <property type="entry name" value="ADENOSINE RECEPTOR, ISOFORM A"/>
    <property type="match status" value="1"/>
</dbReference>